<dbReference type="InterPro" id="IPR014224">
    <property type="entry name" value="Spore_cortex_SleB"/>
</dbReference>
<organism evidence="12 13">
    <name type="scientific">Thermincola ferriacetica</name>
    <dbReference type="NCBI Taxonomy" id="281456"/>
    <lineage>
        <taxon>Bacteria</taxon>
        <taxon>Bacillati</taxon>
        <taxon>Bacillota</taxon>
        <taxon>Clostridia</taxon>
        <taxon>Eubacteriales</taxon>
        <taxon>Thermincolaceae</taxon>
        <taxon>Thermincola</taxon>
    </lineage>
</organism>
<evidence type="ECO:0000256" key="7">
    <source>
        <dbReference type="ARBA" id="ARBA00023316"/>
    </source>
</evidence>
<evidence type="ECO:0000256" key="4">
    <source>
        <dbReference type="ARBA" id="ARBA00022729"/>
    </source>
</evidence>
<reference evidence="13" key="1">
    <citation type="submission" date="2015-07" db="EMBL/GenBank/DDBJ databases">
        <title>Complete Genome of Thermincola ferriacetica strain Z-0001T.</title>
        <authorList>
            <person name="Lusk B."/>
            <person name="Badalamenti J.P."/>
            <person name="Parameswaran P."/>
            <person name="Bond D.R."/>
            <person name="Torres C.I."/>
        </authorList>
    </citation>
    <scope>NUCLEOTIDE SEQUENCE [LARGE SCALE GENOMIC DNA]</scope>
    <source>
        <strain evidence="13">Z-0001</strain>
    </source>
</reference>
<keyword evidence="13" id="KW-1185">Reference proteome</keyword>
<feature type="domain" description="Peptidoglycan binding-like" evidence="10">
    <location>
        <begin position="109"/>
        <end position="164"/>
    </location>
</feature>
<dbReference type="GO" id="GO:0016787">
    <property type="term" value="F:hydrolase activity"/>
    <property type="evidence" value="ECO:0007669"/>
    <property type="project" value="UniProtKB-KW"/>
</dbReference>
<feature type="transmembrane region" description="Helical" evidence="9">
    <location>
        <begin position="71"/>
        <end position="93"/>
    </location>
</feature>
<dbReference type="InterPro" id="IPR011105">
    <property type="entry name" value="Cell_wall_hydrolase_SleB"/>
</dbReference>
<evidence type="ECO:0000256" key="2">
    <source>
        <dbReference type="ARBA" id="ARBA00018364"/>
    </source>
</evidence>
<comment type="caution">
    <text evidence="12">The sequence shown here is derived from an EMBL/GenBank/DDBJ whole genome shotgun (WGS) entry which is preliminary data.</text>
</comment>
<dbReference type="Gene3D" id="1.10.101.10">
    <property type="entry name" value="PGBD-like superfamily/PGBD"/>
    <property type="match status" value="1"/>
</dbReference>
<keyword evidence="5 12" id="KW-0378">Hydrolase</keyword>
<evidence type="ECO:0000313" key="13">
    <source>
        <dbReference type="Proteomes" id="UP000037175"/>
    </source>
</evidence>
<evidence type="ECO:0000256" key="8">
    <source>
        <dbReference type="NCBIfam" id="TIGR02869"/>
    </source>
</evidence>
<dbReference type="AlphaFoldDB" id="A0A0L6VYB8"/>
<dbReference type="Pfam" id="PF01471">
    <property type="entry name" value="PG_binding_1"/>
    <property type="match status" value="1"/>
</dbReference>
<keyword evidence="9" id="KW-0472">Membrane</keyword>
<evidence type="ECO:0000256" key="5">
    <source>
        <dbReference type="ARBA" id="ARBA00022801"/>
    </source>
</evidence>
<accession>A0A0L6VYB8</accession>
<evidence type="ECO:0000259" key="10">
    <source>
        <dbReference type="Pfam" id="PF01471"/>
    </source>
</evidence>
<evidence type="ECO:0000256" key="9">
    <source>
        <dbReference type="SAM" id="Phobius"/>
    </source>
</evidence>
<evidence type="ECO:0000256" key="6">
    <source>
        <dbReference type="ARBA" id="ARBA00022969"/>
    </source>
</evidence>
<sequence>MTDKDFKLFFTFRSSREFLIGLKNVCKNFLQNEFLPFWKKAKMVLKAKMFSLEKGCKNLSEKINNNYLEKYLKVLFILGIIVSMMFATVVPGFDSQKGLNRILSFGKMGSDVRWVQHKLNEQGFQVGAVDGIYGFTTLNRVKEFQKKNNLAVTGTVDEKTFARLNGTGEDNGRKQHVGRNSFGVKLSEKDLLLLARAVNGEARGEPFEGQVAVAAVILNRVESPQFPKSVPGVIFQRGAFDAVEDGQIWLQPSREAIRAAYVAAQGKDNTGGALYYFNPAKSTSRWIWTRPQIKQIGNHIFAK</sequence>
<dbReference type="GO" id="GO:0071555">
    <property type="term" value="P:cell wall organization"/>
    <property type="evidence" value="ECO:0007669"/>
    <property type="project" value="UniProtKB-KW"/>
</dbReference>
<protein>
    <recommendedName>
        <fullName evidence="2 8">Spore cortex-lytic enzyme</fullName>
    </recommendedName>
</protein>
<keyword evidence="6" id="KW-0749">Sporulation</keyword>
<keyword evidence="9" id="KW-1133">Transmembrane helix</keyword>
<evidence type="ECO:0000313" key="12">
    <source>
        <dbReference type="EMBL" id="KNZ68250.1"/>
    </source>
</evidence>
<comment type="similarity">
    <text evidence="1">Belongs to the SleB family.</text>
</comment>
<dbReference type="Gene3D" id="1.10.10.2520">
    <property type="entry name" value="Cell wall hydrolase SleB, domain 1"/>
    <property type="match status" value="1"/>
</dbReference>
<dbReference type="GO" id="GO:0030435">
    <property type="term" value="P:sporulation resulting in formation of a cellular spore"/>
    <property type="evidence" value="ECO:0007669"/>
    <property type="project" value="UniProtKB-KW"/>
</dbReference>
<name>A0A0L6VYB8_9FIRM</name>
<dbReference type="EMBL" id="LGTE01000040">
    <property type="protein sequence ID" value="KNZ68250.1"/>
    <property type="molecule type" value="Genomic_DNA"/>
</dbReference>
<dbReference type="GO" id="GO:0009847">
    <property type="term" value="P:spore germination"/>
    <property type="evidence" value="ECO:0007669"/>
    <property type="project" value="UniProtKB-UniRule"/>
</dbReference>
<keyword evidence="4" id="KW-0732">Signal</keyword>
<evidence type="ECO:0000256" key="1">
    <source>
        <dbReference type="ARBA" id="ARBA00007010"/>
    </source>
</evidence>
<dbReference type="InterPro" id="IPR002477">
    <property type="entry name" value="Peptidoglycan-bd-like"/>
</dbReference>
<dbReference type="NCBIfam" id="TIGR02869">
    <property type="entry name" value="spore_SleB"/>
    <property type="match status" value="1"/>
</dbReference>
<dbReference type="SUPFAM" id="SSF47090">
    <property type="entry name" value="PGBD-like"/>
    <property type="match status" value="1"/>
</dbReference>
<proteinExistence type="inferred from homology"/>
<gene>
    <name evidence="12" type="ORF">Tfer_3201</name>
</gene>
<keyword evidence="9" id="KW-0812">Transmembrane</keyword>
<dbReference type="Pfam" id="PF07486">
    <property type="entry name" value="Hydrolase_2"/>
    <property type="match status" value="1"/>
</dbReference>
<dbReference type="InterPro" id="IPR036366">
    <property type="entry name" value="PGBDSf"/>
</dbReference>
<dbReference type="Gene3D" id="6.20.240.60">
    <property type="match status" value="1"/>
</dbReference>
<evidence type="ECO:0000256" key="3">
    <source>
        <dbReference type="ARBA" id="ARBA00022544"/>
    </source>
</evidence>
<dbReference type="InterPro" id="IPR042047">
    <property type="entry name" value="SleB_dom1"/>
</dbReference>
<dbReference type="InterPro" id="IPR036365">
    <property type="entry name" value="PGBD-like_sf"/>
</dbReference>
<evidence type="ECO:0000259" key="11">
    <source>
        <dbReference type="Pfam" id="PF07486"/>
    </source>
</evidence>
<keyword evidence="3" id="KW-0309">Germination</keyword>
<feature type="domain" description="Cell wall hydrolase SleB" evidence="11">
    <location>
        <begin position="204"/>
        <end position="302"/>
    </location>
</feature>
<dbReference type="Proteomes" id="UP000037175">
    <property type="component" value="Unassembled WGS sequence"/>
</dbReference>
<keyword evidence="7" id="KW-0961">Cell wall biogenesis/degradation</keyword>
<dbReference type="PATRIC" id="fig|281456.6.peg.3372"/>